<evidence type="ECO:0000313" key="3">
    <source>
        <dbReference type="EMBL" id="VEG73907.1"/>
    </source>
</evidence>
<evidence type="ECO:0000259" key="2">
    <source>
        <dbReference type="Pfam" id="PF16116"/>
    </source>
</evidence>
<dbReference type="KEGG" id="asla:NCTC11923_00521"/>
<accession>A0A448KAG0</accession>
<gene>
    <name evidence="3" type="ORF">NCTC11923_00521</name>
</gene>
<feature type="domain" description="DUF4832" evidence="2">
    <location>
        <begin position="360"/>
        <end position="480"/>
    </location>
</feature>
<proteinExistence type="predicted"/>
<name>A0A448KAG0_9ACTO</name>
<feature type="region of interest" description="Disordered" evidence="1">
    <location>
        <begin position="1"/>
        <end position="41"/>
    </location>
</feature>
<dbReference type="AlphaFoldDB" id="A0A448KAG0"/>
<dbReference type="STRING" id="1278298.GCA_000428685_00044"/>
<dbReference type="Gene3D" id="3.20.20.80">
    <property type="entry name" value="Glycosidases"/>
    <property type="match status" value="1"/>
</dbReference>
<reference evidence="3 4" key="1">
    <citation type="submission" date="2018-12" db="EMBL/GenBank/DDBJ databases">
        <authorList>
            <consortium name="Pathogen Informatics"/>
        </authorList>
    </citation>
    <scope>NUCLEOTIDE SEQUENCE [LARGE SCALE GENOMIC DNA]</scope>
    <source>
        <strain evidence="3 4">NCTC11923</strain>
    </source>
</reference>
<keyword evidence="4" id="KW-1185">Reference proteome</keyword>
<dbReference type="RefSeq" id="WP_051280937.1">
    <property type="nucleotide sequence ID" value="NZ_CBCRWE010000040.1"/>
</dbReference>
<protein>
    <recommendedName>
        <fullName evidence="2">DUF4832 domain-containing protein</fullName>
    </recommendedName>
</protein>
<evidence type="ECO:0000256" key="1">
    <source>
        <dbReference type="SAM" id="MobiDB-lite"/>
    </source>
</evidence>
<dbReference type="InterPro" id="IPR032267">
    <property type="entry name" value="DUF4832"/>
</dbReference>
<dbReference type="Pfam" id="PF16116">
    <property type="entry name" value="DUF4832"/>
    <property type="match status" value="1"/>
</dbReference>
<feature type="compositionally biased region" description="Basic and acidic residues" evidence="1">
    <location>
        <begin position="1"/>
        <end position="15"/>
    </location>
</feature>
<organism evidence="3 4">
    <name type="scientific">Actinomyces slackii</name>
    <dbReference type="NCBI Taxonomy" id="52774"/>
    <lineage>
        <taxon>Bacteria</taxon>
        <taxon>Bacillati</taxon>
        <taxon>Actinomycetota</taxon>
        <taxon>Actinomycetes</taxon>
        <taxon>Actinomycetales</taxon>
        <taxon>Actinomycetaceae</taxon>
        <taxon>Actinomyces</taxon>
    </lineage>
</organism>
<dbReference type="Proteomes" id="UP000276899">
    <property type="component" value="Chromosome"/>
</dbReference>
<evidence type="ECO:0000313" key="4">
    <source>
        <dbReference type="Proteomes" id="UP000276899"/>
    </source>
</evidence>
<dbReference type="EMBL" id="LR134363">
    <property type="protein sequence ID" value="VEG73907.1"/>
    <property type="molecule type" value="Genomic_DNA"/>
</dbReference>
<sequence>MEPRDKGIPADDPHDPTASQSPGPASPEASGAAQDGGGAVGRRWRPTRAQAIVVAVTAVLCLAVGLRACLSREPWIEVAPGPTPQSNPLKGMMPFAPEPGSAPQLADTALPHTMEWVYIPLDRIVTGEGAYNWSYLESRLDAIAARGHQTVLRFYVDYPGRESAIPDYLVERGLVATRSYTVNGNTAGASLAPDYNDPDMMRMLTGFIRAFGAKYDGDPRLGFVTQGLVGFWGEGHTWPMNGDVSTANPKGEDWMASTDNQAALVAAWDEAFDVTPTLTRYPASAWAGRDVGYHDDSFGYATLDNADWHFMSLMDRAGATGAWERQPIGGEVYPGIQDCVMVDPARCANASQQIADGRNYDVPASIAATHATWLINDHAFTDELSAQEREATLRASTDTGYNLAVQRWRATGDEVEVELTNSGVAPFYYDWTVEAVVLDAQGRQTASTTLTGDLRQVLPGTTVVFSGELALGAGSSTLLLRAVNPMSGGAPLRFASAGQDADREGWLTLGAVTRES</sequence>
<feature type="compositionally biased region" description="Low complexity" evidence="1">
    <location>
        <begin position="18"/>
        <end position="33"/>
    </location>
</feature>